<proteinExistence type="predicted"/>
<dbReference type="AlphaFoldDB" id="A0A183KX90"/>
<keyword evidence="2" id="KW-1185">Reference proteome</keyword>
<dbReference type="EMBL" id="UZAK01042936">
    <property type="protein sequence ID" value="VDP69896.1"/>
    <property type="molecule type" value="Genomic_DNA"/>
</dbReference>
<sequence>MLSCFPVLPQLMSIRVGNHSNCLFTSFTLVDKWKIFIIS</sequence>
<evidence type="ECO:0000313" key="2">
    <source>
        <dbReference type="Proteomes" id="UP000279833"/>
    </source>
</evidence>
<reference evidence="3" key="1">
    <citation type="submission" date="2016-06" db="UniProtKB">
        <authorList>
            <consortium name="WormBaseParasite"/>
        </authorList>
    </citation>
    <scope>IDENTIFICATION</scope>
</reference>
<protein>
    <submittedName>
        <fullName evidence="1 3">Uncharacterized protein</fullName>
    </submittedName>
</protein>
<dbReference type="Proteomes" id="UP000279833">
    <property type="component" value="Unassembled WGS sequence"/>
</dbReference>
<dbReference type="WBParaSite" id="SCUD_0001968701-mRNA-1">
    <property type="protein sequence ID" value="SCUD_0001968701-mRNA-1"/>
    <property type="gene ID" value="SCUD_0001968701"/>
</dbReference>
<evidence type="ECO:0000313" key="3">
    <source>
        <dbReference type="WBParaSite" id="SCUD_0001968701-mRNA-1"/>
    </source>
</evidence>
<evidence type="ECO:0000313" key="1">
    <source>
        <dbReference type="EMBL" id="VDP69896.1"/>
    </source>
</evidence>
<accession>A0A183KX90</accession>
<organism evidence="3">
    <name type="scientific">Schistosoma curassoni</name>
    <dbReference type="NCBI Taxonomy" id="6186"/>
    <lineage>
        <taxon>Eukaryota</taxon>
        <taxon>Metazoa</taxon>
        <taxon>Spiralia</taxon>
        <taxon>Lophotrochozoa</taxon>
        <taxon>Platyhelminthes</taxon>
        <taxon>Trematoda</taxon>
        <taxon>Digenea</taxon>
        <taxon>Strigeidida</taxon>
        <taxon>Schistosomatoidea</taxon>
        <taxon>Schistosomatidae</taxon>
        <taxon>Schistosoma</taxon>
    </lineage>
</organism>
<name>A0A183KX90_9TREM</name>
<reference evidence="1 2" key="2">
    <citation type="submission" date="2018-11" db="EMBL/GenBank/DDBJ databases">
        <authorList>
            <consortium name="Pathogen Informatics"/>
        </authorList>
    </citation>
    <scope>NUCLEOTIDE SEQUENCE [LARGE SCALE GENOMIC DNA]</scope>
    <source>
        <strain evidence="1">Dakar</strain>
        <strain evidence="2">Dakar, Senegal</strain>
    </source>
</reference>
<gene>
    <name evidence="1" type="ORF">SCUD_LOCUS19684</name>
</gene>